<dbReference type="InterPro" id="IPR029044">
    <property type="entry name" value="Nucleotide-diphossugar_trans"/>
</dbReference>
<dbReference type="KEGG" id="mhor:MSHOH_3232"/>
<gene>
    <name evidence="3" type="ORF">MSHOH_3232</name>
</gene>
<proteinExistence type="predicted"/>
<dbReference type="EMBL" id="CP009516">
    <property type="protein sequence ID" value="AKB79715.1"/>
    <property type="molecule type" value="Genomic_DNA"/>
</dbReference>
<name>A0A0E3WVF7_9EURY</name>
<dbReference type="STRING" id="1434110.MSHOH_3232"/>
<dbReference type="Proteomes" id="UP000033101">
    <property type="component" value="Chromosome"/>
</dbReference>
<dbReference type="AlphaFoldDB" id="A0A0E3WVF7"/>
<evidence type="ECO:0000256" key="1">
    <source>
        <dbReference type="SAM" id="Phobius"/>
    </source>
</evidence>
<feature type="transmembrane region" description="Helical" evidence="1">
    <location>
        <begin position="472"/>
        <end position="494"/>
    </location>
</feature>
<dbReference type="RefSeq" id="WP_048141532.1">
    <property type="nucleotide sequence ID" value="NZ_CP009516.1"/>
</dbReference>
<dbReference type="PANTHER" id="PTHR48090">
    <property type="entry name" value="UNDECAPRENYL-PHOSPHATE 4-DEOXY-4-FORMAMIDO-L-ARABINOSE TRANSFERASE-RELATED"/>
    <property type="match status" value="1"/>
</dbReference>
<dbReference type="PANTHER" id="PTHR48090:SF7">
    <property type="entry name" value="RFBJ PROTEIN"/>
    <property type="match status" value="1"/>
</dbReference>
<dbReference type="InterPro" id="IPR001173">
    <property type="entry name" value="Glyco_trans_2-like"/>
</dbReference>
<dbReference type="Pfam" id="PF00535">
    <property type="entry name" value="Glycos_transf_2"/>
    <property type="match status" value="2"/>
</dbReference>
<feature type="domain" description="Glycosyltransferase 2-like" evidence="2">
    <location>
        <begin position="11"/>
        <end position="129"/>
    </location>
</feature>
<sequence>MYEEGLPETAVILPAFNRELEIGTIVLIAKQYADRVIVVNNGSSDQCSEVAEFAGAEVVQDFTGTNKNFSLKKGIKAAEGADILVTMDMDVCRDPKLIPKMIKPIKEGNFDLVAGTCISRHKRNHENVLLVKNKKTEESPVGFLVFSKECLKELDLSDVYLNSIRSIMSVCERKKIRAHHIDLQEDHEKNLFKSYRIGVVVPAYNEELLIQETIEGVPDYVDRIYVINDCSSDRTGEIIDKMTDPRVVPIHHKVNKGVGAAIVNGYKYALADEMDLVAVMAGDNQMDPSQLPRLLFPIIEGKADYTKGNRLLSKEMRKGMSAWRAFGNGILSLITKIGSGYWHITDPQNGYTAISREALEALDLDSVYTYYGYCNDLLIKLNALGLQTIDVPMPARYGRETSTIRYGAYIRKVAPMIFRGFLWRLKMKYIVLDFHPLVLFYIASMVLVPTGFFFGLWIVLQKLVFHNPVSANYPLLDVFISLMGMQLLLFAMFFDMQVNKITNGKNSLNSY</sequence>
<dbReference type="PATRIC" id="fig|1434110.4.peg.4161"/>
<keyword evidence="1" id="KW-1133">Transmembrane helix</keyword>
<keyword evidence="1" id="KW-0472">Membrane</keyword>
<evidence type="ECO:0000313" key="4">
    <source>
        <dbReference type="Proteomes" id="UP000033101"/>
    </source>
</evidence>
<dbReference type="HOGENOM" id="CLU_038541_0_0_2"/>
<accession>A0A0E3WVF7</accession>
<evidence type="ECO:0000313" key="3">
    <source>
        <dbReference type="EMBL" id="AKB79715.1"/>
    </source>
</evidence>
<reference evidence="3 4" key="1">
    <citation type="submission" date="2014-07" db="EMBL/GenBank/DDBJ databases">
        <title>Methanogenic archaea and the global carbon cycle.</title>
        <authorList>
            <person name="Henriksen J.R."/>
            <person name="Luke J."/>
            <person name="Reinhart S."/>
            <person name="Benedict M.N."/>
            <person name="Youngblut N.D."/>
            <person name="Metcalf M.E."/>
            <person name="Whitaker R.J."/>
            <person name="Metcalf W.W."/>
        </authorList>
    </citation>
    <scope>NUCLEOTIDE SEQUENCE [LARGE SCALE GENOMIC DNA]</scope>
    <source>
        <strain evidence="3 4">HB-1</strain>
    </source>
</reference>
<dbReference type="Gene3D" id="3.90.550.10">
    <property type="entry name" value="Spore Coat Polysaccharide Biosynthesis Protein SpsA, Chain A"/>
    <property type="match status" value="2"/>
</dbReference>
<protein>
    <recommendedName>
        <fullName evidence="2">Glycosyltransferase 2-like domain-containing protein</fullName>
    </recommendedName>
</protein>
<dbReference type="GeneID" id="24832563"/>
<feature type="domain" description="Glycosyltransferase 2-like" evidence="2">
    <location>
        <begin position="199"/>
        <end position="361"/>
    </location>
</feature>
<dbReference type="FunFam" id="3.90.550.10:FF:000532">
    <property type="entry name" value="Dolichyl-phosphate beta-D-mannosyltransferase"/>
    <property type="match status" value="1"/>
</dbReference>
<organism evidence="3 4">
    <name type="scientific">Methanosarcina horonobensis HB-1 = JCM 15518</name>
    <dbReference type="NCBI Taxonomy" id="1434110"/>
    <lineage>
        <taxon>Archaea</taxon>
        <taxon>Methanobacteriati</taxon>
        <taxon>Methanobacteriota</taxon>
        <taxon>Stenosarchaea group</taxon>
        <taxon>Methanomicrobia</taxon>
        <taxon>Methanosarcinales</taxon>
        <taxon>Methanosarcinaceae</taxon>
        <taxon>Methanosarcina</taxon>
    </lineage>
</organism>
<keyword evidence="4" id="KW-1185">Reference proteome</keyword>
<dbReference type="InterPro" id="IPR050256">
    <property type="entry name" value="Glycosyltransferase_2"/>
</dbReference>
<keyword evidence="1" id="KW-0812">Transmembrane</keyword>
<evidence type="ECO:0000259" key="2">
    <source>
        <dbReference type="Pfam" id="PF00535"/>
    </source>
</evidence>
<dbReference type="SUPFAM" id="SSF53448">
    <property type="entry name" value="Nucleotide-diphospho-sugar transferases"/>
    <property type="match status" value="2"/>
</dbReference>
<dbReference type="FunFam" id="3.90.550.10:FF:000123">
    <property type="entry name" value="Cell wall biosynthesis glycosyltransferase"/>
    <property type="match status" value="1"/>
</dbReference>
<dbReference type="CDD" id="cd04179">
    <property type="entry name" value="DPM_DPG-synthase_like"/>
    <property type="match status" value="1"/>
</dbReference>
<feature type="transmembrane region" description="Helical" evidence="1">
    <location>
        <begin position="437"/>
        <end position="460"/>
    </location>
</feature>